<name>A0AAP0QMP5_9ROSI</name>
<sequence>MQLLTEFNMAGKGDGSGRSKQSRSEKKSRKAMLKLGMKPIPGVSRVTVKKSKNVSV</sequence>
<dbReference type="EMBL" id="JBCGBO010000006">
    <property type="protein sequence ID" value="KAK9194311.1"/>
    <property type="molecule type" value="Genomic_DNA"/>
</dbReference>
<feature type="domain" description="NAC-A/B" evidence="3">
    <location>
        <begin position="22"/>
        <end position="56"/>
    </location>
</feature>
<comment type="caution">
    <text evidence="4">The sequence shown here is derived from an EMBL/GenBank/DDBJ whole genome shotgun (WGS) entry which is preliminary data.</text>
</comment>
<organism evidence="4 5">
    <name type="scientific">Citrus x changshan-huyou</name>
    <dbReference type="NCBI Taxonomy" id="2935761"/>
    <lineage>
        <taxon>Eukaryota</taxon>
        <taxon>Viridiplantae</taxon>
        <taxon>Streptophyta</taxon>
        <taxon>Embryophyta</taxon>
        <taxon>Tracheophyta</taxon>
        <taxon>Spermatophyta</taxon>
        <taxon>Magnoliopsida</taxon>
        <taxon>eudicotyledons</taxon>
        <taxon>Gunneridae</taxon>
        <taxon>Pentapetalae</taxon>
        <taxon>rosids</taxon>
        <taxon>malvids</taxon>
        <taxon>Sapindales</taxon>
        <taxon>Rutaceae</taxon>
        <taxon>Aurantioideae</taxon>
        <taxon>Citrus</taxon>
    </lineage>
</organism>
<evidence type="ECO:0000259" key="3">
    <source>
        <dbReference type="PROSITE" id="PS51151"/>
    </source>
</evidence>
<dbReference type="InterPro" id="IPR002715">
    <property type="entry name" value="Nas_poly-pep-assoc_cplx_dom"/>
</dbReference>
<dbReference type="Proteomes" id="UP001428341">
    <property type="component" value="Unassembled WGS sequence"/>
</dbReference>
<comment type="function">
    <text evidence="1">May promote appropriate targeting of ribosome-nascent polypeptide complexes.</text>
</comment>
<protein>
    <recommendedName>
        <fullName evidence="3">NAC-A/B domain-containing protein</fullName>
    </recommendedName>
</protein>
<dbReference type="InterPro" id="IPR016641">
    <property type="entry name" value="EGD2/NACA0like"/>
</dbReference>
<gene>
    <name evidence="4" type="ORF">WN944_005015</name>
</gene>
<accession>A0AAP0QMP5</accession>
<dbReference type="Gene3D" id="2.20.70.30">
    <property type="entry name" value="Nascent polypeptide-associated complex domain"/>
    <property type="match status" value="1"/>
</dbReference>
<keyword evidence="5" id="KW-1185">Reference proteome</keyword>
<dbReference type="InterPro" id="IPR038187">
    <property type="entry name" value="NAC_A/B_dom_sf"/>
</dbReference>
<feature type="region of interest" description="Disordered" evidence="2">
    <location>
        <begin position="1"/>
        <end position="30"/>
    </location>
</feature>
<dbReference type="AlphaFoldDB" id="A0AAP0QMP5"/>
<evidence type="ECO:0000313" key="4">
    <source>
        <dbReference type="EMBL" id="KAK9194311.1"/>
    </source>
</evidence>
<dbReference type="Pfam" id="PF01849">
    <property type="entry name" value="NAC"/>
    <property type="match status" value="1"/>
</dbReference>
<evidence type="ECO:0000313" key="5">
    <source>
        <dbReference type="Proteomes" id="UP001428341"/>
    </source>
</evidence>
<dbReference type="GO" id="GO:0005854">
    <property type="term" value="C:nascent polypeptide-associated complex"/>
    <property type="evidence" value="ECO:0007669"/>
    <property type="project" value="InterPro"/>
</dbReference>
<dbReference type="PANTHER" id="PTHR21713">
    <property type="entry name" value="NASCENT POLYPEPTIDE ASSOCIATED COMPLEX ALPHA SUBUNIT-RELATED"/>
    <property type="match status" value="1"/>
</dbReference>
<evidence type="ECO:0000256" key="2">
    <source>
        <dbReference type="SAM" id="MobiDB-lite"/>
    </source>
</evidence>
<reference evidence="4 5" key="1">
    <citation type="submission" date="2024-05" db="EMBL/GenBank/DDBJ databases">
        <title>Haplotype-resolved chromosome-level genome assembly of Huyou (Citrus changshanensis).</title>
        <authorList>
            <person name="Miao C."/>
            <person name="Chen W."/>
            <person name="Wu Y."/>
            <person name="Wang L."/>
            <person name="Zhao S."/>
            <person name="Grierson D."/>
            <person name="Xu C."/>
            <person name="Chen K."/>
        </authorList>
    </citation>
    <scope>NUCLEOTIDE SEQUENCE [LARGE SCALE GENOMIC DNA]</scope>
    <source>
        <strain evidence="4">01-14</strain>
        <tissue evidence="4">Leaf</tissue>
    </source>
</reference>
<dbReference type="PROSITE" id="PS51151">
    <property type="entry name" value="NAC_AB"/>
    <property type="match status" value="1"/>
</dbReference>
<proteinExistence type="predicted"/>
<evidence type="ECO:0000256" key="1">
    <source>
        <dbReference type="ARBA" id="ARBA00004000"/>
    </source>
</evidence>